<dbReference type="PANTHER" id="PTHR30461:SF23">
    <property type="entry name" value="DNA RECOMBINASE-RELATED"/>
    <property type="match status" value="1"/>
</dbReference>
<dbReference type="SMART" id="SM00857">
    <property type="entry name" value="Resolvase"/>
    <property type="match status" value="1"/>
</dbReference>
<protein>
    <submittedName>
        <fullName evidence="3">Serine recombinase PinR</fullName>
        <ecNumber evidence="3">3.1.22.-</ecNumber>
    </submittedName>
</protein>
<dbReference type="InterPro" id="IPR025827">
    <property type="entry name" value="Zn_ribbon_recom_dom"/>
</dbReference>
<evidence type="ECO:0000259" key="1">
    <source>
        <dbReference type="PROSITE" id="PS51736"/>
    </source>
</evidence>
<name>A0ABX8EKX0_9ACTN</name>
<dbReference type="CDD" id="cd00338">
    <property type="entry name" value="Ser_Recombinase"/>
    <property type="match status" value="1"/>
</dbReference>
<sequence length="402" mass="44488">MTTAGVYVRISDDQAGDALGVKRQEQDCRKIAALRDWEVSSVYSDNDVSAYKRSVRRPAFERLLQDLEKGVISAVVVYDLDRFARQPRDLERAIDLFEGSHLRFATVQGDIDLSSPDGRTMARVMVAFANKSSDDTSRRTTRKHLELAQKGMPVGPRAYGWRAGKITIDPTEAAIIRDGARQLMAGMSLGAVTDQWNEKGYKSSLGNRWVRQTVRQMYLNPRLAGYRVYRGEMLRDEAGEPVMGMWEPILDNDTWTALVTRIAPPETRQGYRPGGRKYLLSGLVRCGNCGTSMRGLRKTDTTHSYFCPPDNQGGCGKSAIAGHRLDAMIETLILSHSGDEQTNVSSDYDPSELETINARIQELMGAFQEGSLSGSVVFPTVQSLEAEARSLRAQQAVAAVPG</sequence>
<dbReference type="Pfam" id="PF07508">
    <property type="entry name" value="Recombinase"/>
    <property type="match status" value="1"/>
</dbReference>
<dbReference type="EMBL" id="CP075371">
    <property type="protein sequence ID" value="QVT81180.1"/>
    <property type="molecule type" value="Genomic_DNA"/>
</dbReference>
<proteinExistence type="predicted"/>
<keyword evidence="3" id="KW-0378">Hydrolase</keyword>
<dbReference type="InterPro" id="IPR038109">
    <property type="entry name" value="DNA_bind_recomb_sf"/>
</dbReference>
<gene>
    <name evidence="3" type="primary">pinR</name>
    <name evidence="3" type="ORF">ENKNEFLB_03588</name>
</gene>
<accession>A0ABX8EKX0</accession>
<evidence type="ECO:0000313" key="4">
    <source>
        <dbReference type="Proteomes" id="UP000679307"/>
    </source>
</evidence>
<feature type="domain" description="Resolvase/invertase-type recombinase catalytic" evidence="1">
    <location>
        <begin position="3"/>
        <end position="151"/>
    </location>
</feature>
<evidence type="ECO:0000313" key="3">
    <source>
        <dbReference type="EMBL" id="QVT81180.1"/>
    </source>
</evidence>
<dbReference type="InterPro" id="IPR050639">
    <property type="entry name" value="SSR_resolvase"/>
</dbReference>
<dbReference type="InterPro" id="IPR036162">
    <property type="entry name" value="Resolvase-like_N_sf"/>
</dbReference>
<dbReference type="Pfam" id="PF00239">
    <property type="entry name" value="Resolvase"/>
    <property type="match status" value="1"/>
</dbReference>
<dbReference type="InterPro" id="IPR006119">
    <property type="entry name" value="Resolv_N"/>
</dbReference>
<dbReference type="SUPFAM" id="SSF53041">
    <property type="entry name" value="Resolvase-like"/>
    <property type="match status" value="1"/>
</dbReference>
<dbReference type="Gene3D" id="3.40.50.1390">
    <property type="entry name" value="Resolvase, N-terminal catalytic domain"/>
    <property type="match status" value="1"/>
</dbReference>
<organism evidence="3 4">
    <name type="scientific">Nocardioides aquaticus</name>
    <dbReference type="NCBI Taxonomy" id="160826"/>
    <lineage>
        <taxon>Bacteria</taxon>
        <taxon>Bacillati</taxon>
        <taxon>Actinomycetota</taxon>
        <taxon>Actinomycetes</taxon>
        <taxon>Propionibacteriales</taxon>
        <taxon>Nocardioidaceae</taxon>
        <taxon>Nocardioides</taxon>
    </lineage>
</organism>
<dbReference type="GO" id="GO:0016787">
    <property type="term" value="F:hydrolase activity"/>
    <property type="evidence" value="ECO:0007669"/>
    <property type="project" value="UniProtKB-KW"/>
</dbReference>
<keyword evidence="4" id="KW-1185">Reference proteome</keyword>
<dbReference type="Proteomes" id="UP000679307">
    <property type="component" value="Chromosome"/>
</dbReference>
<dbReference type="RefSeq" id="WP_214056591.1">
    <property type="nucleotide sequence ID" value="NZ_CP075371.1"/>
</dbReference>
<dbReference type="PROSITE" id="PS51737">
    <property type="entry name" value="RECOMBINASE_DNA_BIND"/>
    <property type="match status" value="1"/>
</dbReference>
<feature type="domain" description="Recombinase" evidence="2">
    <location>
        <begin position="156"/>
        <end position="268"/>
    </location>
</feature>
<dbReference type="PROSITE" id="PS51736">
    <property type="entry name" value="RECOMBINASES_3"/>
    <property type="match status" value="1"/>
</dbReference>
<dbReference type="Gene3D" id="3.90.1750.20">
    <property type="entry name" value="Putative Large Serine Recombinase, Chain B, Domain 2"/>
    <property type="match status" value="1"/>
</dbReference>
<dbReference type="InterPro" id="IPR011109">
    <property type="entry name" value="DNA_bind_recombinase_dom"/>
</dbReference>
<dbReference type="PANTHER" id="PTHR30461">
    <property type="entry name" value="DNA-INVERTASE FROM LAMBDOID PROPHAGE"/>
    <property type="match status" value="1"/>
</dbReference>
<reference evidence="3 4" key="1">
    <citation type="submission" date="2021-05" db="EMBL/GenBank/DDBJ databases">
        <title>Complete genome of Nocardioides aquaticus KCTC 9944T isolated from meromictic and hypersaline Ekho Lake, Antarctica.</title>
        <authorList>
            <person name="Hwang K."/>
            <person name="Kim K.M."/>
            <person name="Choe H."/>
        </authorList>
    </citation>
    <scope>NUCLEOTIDE SEQUENCE [LARGE SCALE GENOMIC DNA]</scope>
    <source>
        <strain evidence="3 4">KCTC 9944</strain>
    </source>
</reference>
<dbReference type="EC" id="3.1.22.-" evidence="3"/>
<dbReference type="Pfam" id="PF13408">
    <property type="entry name" value="Zn_ribbon_recom"/>
    <property type="match status" value="1"/>
</dbReference>
<evidence type="ECO:0000259" key="2">
    <source>
        <dbReference type="PROSITE" id="PS51737"/>
    </source>
</evidence>